<gene>
    <name evidence="2" type="ORF">LCGC14_2536340</name>
</gene>
<comment type="caution">
    <text evidence="2">The sequence shown here is derived from an EMBL/GenBank/DDBJ whole genome shotgun (WGS) entry which is preliminary data.</text>
</comment>
<dbReference type="AlphaFoldDB" id="A0A0F9D3L2"/>
<feature type="transmembrane region" description="Helical" evidence="1">
    <location>
        <begin position="116"/>
        <end position="136"/>
    </location>
</feature>
<accession>A0A0F9D3L2</accession>
<sequence length="142" mass="14716">MKHKKWVLLCILGGALMMTSSIIGSVGFYGRIIILASGFVGPEIQAVLGIILMVFSYIAAAGGISVIVGALIAGFSSDFAGRLIVGMGIGVGLFSIITLLITSIYGGSSINDLPTILITTFNGVYGLAGVIISIFGRMKLRD</sequence>
<proteinExistence type="predicted"/>
<protein>
    <submittedName>
        <fullName evidence="2">Uncharacterized protein</fullName>
    </submittedName>
</protein>
<name>A0A0F9D3L2_9ZZZZ</name>
<keyword evidence="1" id="KW-0812">Transmembrane</keyword>
<organism evidence="2">
    <name type="scientific">marine sediment metagenome</name>
    <dbReference type="NCBI Taxonomy" id="412755"/>
    <lineage>
        <taxon>unclassified sequences</taxon>
        <taxon>metagenomes</taxon>
        <taxon>ecological metagenomes</taxon>
    </lineage>
</organism>
<keyword evidence="1" id="KW-0472">Membrane</keyword>
<keyword evidence="1" id="KW-1133">Transmembrane helix</keyword>
<dbReference type="EMBL" id="LAZR01041281">
    <property type="protein sequence ID" value="KKL12381.1"/>
    <property type="molecule type" value="Genomic_DNA"/>
</dbReference>
<evidence type="ECO:0000313" key="2">
    <source>
        <dbReference type="EMBL" id="KKL12381.1"/>
    </source>
</evidence>
<reference evidence="2" key="1">
    <citation type="journal article" date="2015" name="Nature">
        <title>Complex archaea that bridge the gap between prokaryotes and eukaryotes.</title>
        <authorList>
            <person name="Spang A."/>
            <person name="Saw J.H."/>
            <person name="Jorgensen S.L."/>
            <person name="Zaremba-Niedzwiedzka K."/>
            <person name="Martijn J."/>
            <person name="Lind A.E."/>
            <person name="van Eijk R."/>
            <person name="Schleper C."/>
            <person name="Guy L."/>
            <person name="Ettema T.J."/>
        </authorList>
    </citation>
    <scope>NUCLEOTIDE SEQUENCE</scope>
</reference>
<feature type="transmembrane region" description="Helical" evidence="1">
    <location>
        <begin position="48"/>
        <end position="71"/>
    </location>
</feature>
<feature type="transmembrane region" description="Helical" evidence="1">
    <location>
        <begin position="83"/>
        <end position="104"/>
    </location>
</feature>
<evidence type="ECO:0000256" key="1">
    <source>
        <dbReference type="SAM" id="Phobius"/>
    </source>
</evidence>